<dbReference type="Proteomes" id="UP000281594">
    <property type="component" value="Unassembled WGS sequence"/>
</dbReference>
<dbReference type="SMART" id="SM00420">
    <property type="entry name" value="HTH_DEOR"/>
    <property type="match status" value="1"/>
</dbReference>
<dbReference type="InterPro" id="IPR037171">
    <property type="entry name" value="NagB/RpiA_transferase-like"/>
</dbReference>
<keyword evidence="2" id="KW-0238">DNA-binding</keyword>
<evidence type="ECO:0000313" key="5">
    <source>
        <dbReference type="EMBL" id="RLV78816.1"/>
    </source>
</evidence>
<dbReference type="SUPFAM" id="SSF46785">
    <property type="entry name" value="Winged helix' DNA-binding domain"/>
    <property type="match status" value="1"/>
</dbReference>
<keyword evidence="1" id="KW-0805">Transcription regulation</keyword>
<dbReference type="Pfam" id="PF00455">
    <property type="entry name" value="DeoRC"/>
    <property type="match status" value="1"/>
</dbReference>
<dbReference type="SMART" id="SM01134">
    <property type="entry name" value="DeoRC"/>
    <property type="match status" value="1"/>
</dbReference>
<dbReference type="GO" id="GO:0003677">
    <property type="term" value="F:DNA binding"/>
    <property type="evidence" value="ECO:0007669"/>
    <property type="project" value="UniProtKB-KW"/>
</dbReference>
<dbReference type="InterPro" id="IPR050313">
    <property type="entry name" value="Carb_Metab_HTH_regulators"/>
</dbReference>
<dbReference type="AlphaFoldDB" id="A0A3L8RGC3"/>
<dbReference type="InterPro" id="IPR018356">
    <property type="entry name" value="Tscrpt_reg_HTH_DeoR_CS"/>
</dbReference>
<dbReference type="PRINTS" id="PR00037">
    <property type="entry name" value="HTHLACR"/>
</dbReference>
<protein>
    <submittedName>
        <fullName evidence="5">ArsR family transcriptional regulator</fullName>
    </submittedName>
</protein>
<evidence type="ECO:0000259" key="4">
    <source>
        <dbReference type="PROSITE" id="PS51000"/>
    </source>
</evidence>
<dbReference type="PANTHER" id="PTHR30363:SF44">
    <property type="entry name" value="AGA OPERON TRANSCRIPTIONAL REPRESSOR-RELATED"/>
    <property type="match status" value="1"/>
</dbReference>
<proteinExistence type="predicted"/>
<dbReference type="InterPro" id="IPR014036">
    <property type="entry name" value="DeoR-like_C"/>
</dbReference>
<name>A0A3L8RGC3_STRRN</name>
<dbReference type="Gene3D" id="3.40.50.1360">
    <property type="match status" value="1"/>
</dbReference>
<evidence type="ECO:0000256" key="1">
    <source>
        <dbReference type="ARBA" id="ARBA00023015"/>
    </source>
</evidence>
<gene>
    <name evidence="5" type="ORF">D3C57_110565</name>
</gene>
<accession>A0A3L8RGC3</accession>
<dbReference type="GO" id="GO:0003700">
    <property type="term" value="F:DNA-binding transcription factor activity"/>
    <property type="evidence" value="ECO:0007669"/>
    <property type="project" value="InterPro"/>
</dbReference>
<dbReference type="PROSITE" id="PS00894">
    <property type="entry name" value="HTH_DEOR_1"/>
    <property type="match status" value="1"/>
</dbReference>
<feature type="domain" description="HTH deoR-type" evidence="4">
    <location>
        <begin position="10"/>
        <end position="65"/>
    </location>
</feature>
<dbReference type="PROSITE" id="PS51000">
    <property type="entry name" value="HTH_DEOR_2"/>
    <property type="match status" value="1"/>
</dbReference>
<reference evidence="5 6" key="1">
    <citation type="journal article" date="2018" name="J. Biol. Chem.">
        <title>Discovery of the actinoplanic acid pathway in Streptomyces rapamycinicus reveals a genetically conserved synergism with rapamycin.</title>
        <authorList>
            <person name="Mrak P."/>
            <person name="Krastel P."/>
            <person name="Pivk Lukancic P."/>
            <person name="Tao J."/>
            <person name="Pistorius D."/>
            <person name="Moore C.M."/>
        </authorList>
    </citation>
    <scope>NUCLEOTIDE SEQUENCE [LARGE SCALE GENOMIC DNA]</scope>
    <source>
        <strain evidence="5 6">NRRL 5491</strain>
    </source>
</reference>
<dbReference type="STRING" id="1343740.M271_33145"/>
<dbReference type="Gene3D" id="1.10.10.10">
    <property type="entry name" value="Winged helix-like DNA-binding domain superfamily/Winged helix DNA-binding domain"/>
    <property type="match status" value="1"/>
</dbReference>
<evidence type="ECO:0000256" key="2">
    <source>
        <dbReference type="ARBA" id="ARBA00023125"/>
    </source>
</evidence>
<evidence type="ECO:0000256" key="3">
    <source>
        <dbReference type="ARBA" id="ARBA00023163"/>
    </source>
</evidence>
<dbReference type="SUPFAM" id="SSF100950">
    <property type="entry name" value="NagB/RpiA/CoA transferase-like"/>
    <property type="match status" value="1"/>
</dbReference>
<dbReference type="InterPro" id="IPR001034">
    <property type="entry name" value="DeoR_HTH"/>
</dbReference>
<organism evidence="5 6">
    <name type="scientific">Streptomyces rapamycinicus (strain ATCC 29253 / DSM 41530 / NRRL 5491 / AYB-994)</name>
    <name type="common">Streptomyces hygroscopicus (strain ATCC 29253)</name>
    <dbReference type="NCBI Taxonomy" id="1343740"/>
    <lineage>
        <taxon>Bacteria</taxon>
        <taxon>Bacillati</taxon>
        <taxon>Actinomycetota</taxon>
        <taxon>Actinomycetes</taxon>
        <taxon>Kitasatosporales</taxon>
        <taxon>Streptomycetaceae</taxon>
        <taxon>Streptomyces</taxon>
        <taxon>Streptomyces violaceusniger group</taxon>
    </lineage>
</organism>
<dbReference type="Pfam" id="PF08220">
    <property type="entry name" value="HTH_DeoR"/>
    <property type="match status" value="1"/>
</dbReference>
<dbReference type="PANTHER" id="PTHR30363">
    <property type="entry name" value="HTH-TYPE TRANSCRIPTIONAL REGULATOR SRLR-RELATED"/>
    <property type="match status" value="1"/>
</dbReference>
<dbReference type="EMBL" id="QYCY01000001">
    <property type="protein sequence ID" value="RLV78816.1"/>
    <property type="molecule type" value="Genomic_DNA"/>
</dbReference>
<keyword evidence="3" id="KW-0804">Transcription</keyword>
<evidence type="ECO:0000313" key="6">
    <source>
        <dbReference type="Proteomes" id="UP000281594"/>
    </source>
</evidence>
<dbReference type="InterPro" id="IPR036390">
    <property type="entry name" value="WH_DNA-bd_sf"/>
</dbReference>
<comment type="caution">
    <text evidence="5">The sequence shown here is derived from an EMBL/GenBank/DDBJ whole genome shotgun (WGS) entry which is preliminary data.</text>
</comment>
<sequence length="268" mass="28779">MRCYLQCVTSRKRHAKIVESLRSTGVASVRELAENLQVSESTIRRDLTLLDRNGELLRTYGGAALSPHGAAEAAGAEVEPETPFDQVISRDEALKEAIAEEAVKLVEDDSVIVLDIGTTPLAIARRLRGRPVTVITSSLPVLDVLRDDEAVRLVMLGGVLRRNYQSLVGSLTEQALRQVSADLLFLSCTGVRPNGHVVDNMAVEAPLKQAMIETAGKVVLVAVETKFPGTGSLRVCSLSDLDVLITTSGADPNTLQLCREADGKVILA</sequence>
<dbReference type="InterPro" id="IPR036388">
    <property type="entry name" value="WH-like_DNA-bd_sf"/>
</dbReference>